<accession>A0A9W8NAK5</accession>
<dbReference type="PROSITE" id="PS00217">
    <property type="entry name" value="SUGAR_TRANSPORT_2"/>
    <property type="match status" value="1"/>
</dbReference>
<dbReference type="PANTHER" id="PTHR23511">
    <property type="entry name" value="SYNAPTIC VESICLE GLYCOPROTEIN 2"/>
    <property type="match status" value="1"/>
</dbReference>
<evidence type="ECO:0000256" key="3">
    <source>
        <dbReference type="ARBA" id="ARBA00022692"/>
    </source>
</evidence>
<dbReference type="GO" id="GO:0022857">
    <property type="term" value="F:transmembrane transporter activity"/>
    <property type="evidence" value="ECO:0007669"/>
    <property type="project" value="InterPro"/>
</dbReference>
<dbReference type="SUPFAM" id="SSF103473">
    <property type="entry name" value="MFS general substrate transporter"/>
    <property type="match status" value="1"/>
</dbReference>
<feature type="transmembrane region" description="Helical" evidence="7">
    <location>
        <begin position="509"/>
        <end position="533"/>
    </location>
</feature>
<feature type="transmembrane region" description="Helical" evidence="7">
    <location>
        <begin position="444"/>
        <end position="467"/>
    </location>
</feature>
<dbReference type="InterPro" id="IPR019339">
    <property type="entry name" value="CIR_N_dom"/>
</dbReference>
<feature type="transmembrane region" description="Helical" evidence="7">
    <location>
        <begin position="80"/>
        <end position="102"/>
    </location>
</feature>
<keyword evidence="4 7" id="KW-1133">Transmembrane helix</keyword>
<feature type="region of interest" description="Disordered" evidence="6">
    <location>
        <begin position="780"/>
        <end position="855"/>
    </location>
</feature>
<keyword evidence="5 7" id="KW-0472">Membrane</keyword>
<evidence type="ECO:0000313" key="9">
    <source>
        <dbReference type="EMBL" id="KAJ3565983.1"/>
    </source>
</evidence>
<organism evidence="9 10">
    <name type="scientific">Xylaria arbuscula</name>
    <dbReference type="NCBI Taxonomy" id="114810"/>
    <lineage>
        <taxon>Eukaryota</taxon>
        <taxon>Fungi</taxon>
        <taxon>Dikarya</taxon>
        <taxon>Ascomycota</taxon>
        <taxon>Pezizomycotina</taxon>
        <taxon>Sordariomycetes</taxon>
        <taxon>Xylariomycetidae</taxon>
        <taxon>Xylariales</taxon>
        <taxon>Xylariaceae</taxon>
        <taxon>Xylaria</taxon>
    </lineage>
</organism>
<gene>
    <name evidence="9" type="ORF">NPX13_g7304</name>
</gene>
<dbReference type="GO" id="GO:0016020">
    <property type="term" value="C:membrane"/>
    <property type="evidence" value="ECO:0007669"/>
    <property type="project" value="UniProtKB-SubCell"/>
</dbReference>
<dbReference type="VEuPathDB" id="FungiDB:F4678DRAFT_434839"/>
<reference evidence="9" key="1">
    <citation type="submission" date="2022-07" db="EMBL/GenBank/DDBJ databases">
        <title>Genome Sequence of Xylaria arbuscula.</title>
        <authorList>
            <person name="Buettner E."/>
        </authorList>
    </citation>
    <scope>NUCLEOTIDE SEQUENCE</scope>
    <source>
        <strain evidence="9">VT107</strain>
    </source>
</reference>
<name>A0A9W8NAK5_9PEZI</name>
<dbReference type="InterPro" id="IPR005829">
    <property type="entry name" value="Sugar_transporter_CS"/>
</dbReference>
<comment type="caution">
    <text evidence="9">The sequence shown here is derived from an EMBL/GenBank/DDBJ whole genome shotgun (WGS) entry which is preliminary data.</text>
</comment>
<dbReference type="PANTHER" id="PTHR23511:SF34">
    <property type="entry name" value="SYNAPTIC VESICLE GLYCOPROTEIN 2"/>
    <property type="match status" value="1"/>
</dbReference>
<dbReference type="AlphaFoldDB" id="A0A9W8NAK5"/>
<feature type="transmembrane region" description="Helical" evidence="7">
    <location>
        <begin position="474"/>
        <end position="497"/>
    </location>
</feature>
<feature type="region of interest" description="Disordered" evidence="6">
    <location>
        <begin position="301"/>
        <end position="327"/>
    </location>
</feature>
<protein>
    <recommendedName>
        <fullName evidence="8">CBF1-interacting co-repressor CIR N-terminal domain-containing protein</fullName>
    </recommendedName>
</protein>
<evidence type="ECO:0000259" key="8">
    <source>
        <dbReference type="SMART" id="SM01083"/>
    </source>
</evidence>
<evidence type="ECO:0000256" key="5">
    <source>
        <dbReference type="ARBA" id="ARBA00023136"/>
    </source>
</evidence>
<feature type="compositionally biased region" description="Basic residues" evidence="6">
    <location>
        <begin position="814"/>
        <end position="826"/>
    </location>
</feature>
<keyword evidence="10" id="KW-1185">Reference proteome</keyword>
<evidence type="ECO:0000256" key="6">
    <source>
        <dbReference type="SAM" id="MobiDB-lite"/>
    </source>
</evidence>
<dbReference type="InterPro" id="IPR005828">
    <property type="entry name" value="MFS_sugar_transport-like"/>
</dbReference>
<proteinExistence type="predicted"/>
<dbReference type="Pfam" id="PF00083">
    <property type="entry name" value="Sugar_tr"/>
    <property type="match status" value="2"/>
</dbReference>
<evidence type="ECO:0000256" key="2">
    <source>
        <dbReference type="ARBA" id="ARBA00022448"/>
    </source>
</evidence>
<feature type="compositionally biased region" description="Basic and acidic residues" evidence="6">
    <location>
        <begin position="799"/>
        <end position="812"/>
    </location>
</feature>
<evidence type="ECO:0000256" key="7">
    <source>
        <dbReference type="SAM" id="Phobius"/>
    </source>
</evidence>
<feature type="transmembrane region" description="Helical" evidence="7">
    <location>
        <begin position="248"/>
        <end position="267"/>
    </location>
</feature>
<evidence type="ECO:0000313" key="10">
    <source>
        <dbReference type="Proteomes" id="UP001148614"/>
    </source>
</evidence>
<feature type="compositionally biased region" description="Polar residues" evidence="6">
    <location>
        <begin position="301"/>
        <end position="316"/>
    </location>
</feature>
<evidence type="ECO:0000256" key="1">
    <source>
        <dbReference type="ARBA" id="ARBA00004141"/>
    </source>
</evidence>
<dbReference type="SMART" id="SM01083">
    <property type="entry name" value="Cir_N"/>
    <property type="match status" value="1"/>
</dbReference>
<keyword evidence="2" id="KW-0813">Transport</keyword>
<dbReference type="InterPro" id="IPR036259">
    <property type="entry name" value="MFS_trans_sf"/>
</dbReference>
<evidence type="ECO:0000256" key="4">
    <source>
        <dbReference type="ARBA" id="ARBA00022989"/>
    </source>
</evidence>
<dbReference type="Proteomes" id="UP001148614">
    <property type="component" value="Unassembled WGS sequence"/>
</dbReference>
<keyword evidence="3 7" id="KW-0812">Transmembrane</keyword>
<sequence length="855" mass="94552">MPRFSRVEGASYQATTAKANDRALCDVDCSPSHTMSRYFSDLNSRARRVIDEIQYDPHNSDAAIQSVIDRRGLDGFQWRVWWVAASGFFTTSYSIFAVNVIGPALSYVYHGDDCLSGTELSSLIINLTTLAGTIVGAILFGFLADRHGLTTASTGVQCSMDVYGWLGFWRTLLGIGLGAEYPLSSIIAAEWSSTKSRARMMAAVFLMQPVGQLAAYGFGLAILVGLSKSLGLSPDETEWNIAARKIDVIWRVIIGIGAFPALISLVLRRTIPETPYYLIETGRVTDAVAVAGQVYAPEASLQPTGQDGISPCQTVSEDQREKEKKDKGSWWSNTREYIREVKGHLSQRSRWRILLAVMLTWWLLDLAYYGLGLDNPDTISAIWQSDNQSSGVDVSTTNDNGRDMKIYQRLHDNMVQNIATISSGTLPGSIIILLAIDYVPRVTWMVWTFVALAALFAVNGGTFFIAFESDKHTLTIILYVLAQVVFNLGPNTLTFILPAELFATKFRGTFYGLAAAAGKLGALTILLIIKFGVYDRGTELQRGPFAGTLLGFAPAMLLGAFVSWVWIPEVQYPRGHGSENVRDENASDDGLNHDLQEHTFRMLLKLPNRPLAQIALDPEGGQVLGVRRNLGRLVQRMRGTPSRSTASALESGTGVPLRIVRRPSSINEHEARMDSGDLGAGIWASERSLPSWALTPNLVEPREFTAYSDSDLTTRVHYTLAVAGGGSRVNLRHLLGKKSWNVYNPANIARVKRDEAEAQARAEADQKLREEFEAKRRLAILRGETPPSPPPELSSSSEPKTHQKREHDDGSAARHSRGGERRKRKRFGEDDTDFEMRRPYIALPSRGYRAGEREE</sequence>
<feature type="transmembrane region" description="Helical" evidence="7">
    <location>
        <begin position="545"/>
        <end position="567"/>
    </location>
</feature>
<dbReference type="Gene3D" id="1.20.1250.20">
    <property type="entry name" value="MFS general substrate transporter like domains"/>
    <property type="match status" value="2"/>
</dbReference>
<feature type="transmembrane region" description="Helical" evidence="7">
    <location>
        <begin position="122"/>
        <end position="144"/>
    </location>
</feature>
<dbReference type="EMBL" id="JANPWZ010001414">
    <property type="protein sequence ID" value="KAJ3565983.1"/>
    <property type="molecule type" value="Genomic_DNA"/>
</dbReference>
<feature type="domain" description="CBF1-interacting co-repressor CIR N-terminal" evidence="8">
    <location>
        <begin position="739"/>
        <end position="775"/>
    </location>
</feature>
<comment type="subcellular location">
    <subcellularLocation>
        <location evidence="1">Membrane</location>
        <topology evidence="1">Multi-pass membrane protein</topology>
    </subcellularLocation>
</comment>
<feature type="compositionally biased region" description="Basic and acidic residues" evidence="6">
    <location>
        <begin position="317"/>
        <end position="327"/>
    </location>
</feature>
<feature type="transmembrane region" description="Helical" evidence="7">
    <location>
        <begin position="202"/>
        <end position="228"/>
    </location>
</feature>